<dbReference type="AlphaFoldDB" id="A0A061GQU3"/>
<proteinExistence type="predicted"/>
<feature type="compositionally biased region" description="Basic and acidic residues" evidence="1">
    <location>
        <begin position="25"/>
        <end position="39"/>
    </location>
</feature>
<dbReference type="HOGENOM" id="CLU_613114_0_0_1"/>
<dbReference type="Proteomes" id="UP000026915">
    <property type="component" value="Chromosome 9"/>
</dbReference>
<gene>
    <name evidence="2" type="ORF">TCM_038894</name>
</gene>
<dbReference type="InParanoid" id="A0A061GQU3"/>
<dbReference type="GO" id="GO:0005634">
    <property type="term" value="C:nucleus"/>
    <property type="evidence" value="ECO:0000318"/>
    <property type="project" value="GO_Central"/>
</dbReference>
<feature type="compositionally biased region" description="Polar residues" evidence="1">
    <location>
        <begin position="1"/>
        <end position="24"/>
    </location>
</feature>
<evidence type="ECO:0008006" key="4">
    <source>
        <dbReference type="Google" id="ProtNLM"/>
    </source>
</evidence>
<reference evidence="2 3" key="1">
    <citation type="journal article" date="2013" name="Genome Biol.">
        <title>The genome sequence of the most widely cultivated cacao type and its use to identify candidate genes regulating pod color.</title>
        <authorList>
            <person name="Motamayor J.C."/>
            <person name="Mockaitis K."/>
            <person name="Schmutz J."/>
            <person name="Haiminen N."/>
            <person name="Iii D.L."/>
            <person name="Cornejo O."/>
            <person name="Findley S.D."/>
            <person name="Zheng P."/>
            <person name="Utro F."/>
            <person name="Royaert S."/>
            <person name="Saski C."/>
            <person name="Jenkins J."/>
            <person name="Podicheti R."/>
            <person name="Zhao M."/>
            <person name="Scheffler B.E."/>
            <person name="Stack J.C."/>
            <person name="Feltus F.A."/>
            <person name="Mustiga G.M."/>
            <person name="Amores F."/>
            <person name="Phillips W."/>
            <person name="Marelli J.P."/>
            <person name="May G.D."/>
            <person name="Shapiro H."/>
            <person name="Ma J."/>
            <person name="Bustamante C.D."/>
            <person name="Schnell R.J."/>
            <person name="Main D."/>
            <person name="Gilbert D."/>
            <person name="Parida L."/>
            <person name="Kuhn D.N."/>
        </authorList>
    </citation>
    <scope>NUCLEOTIDE SEQUENCE [LARGE SCALE GENOMIC DNA]</scope>
    <source>
        <strain evidence="3">cv. Matina 1-6</strain>
    </source>
</reference>
<keyword evidence="3" id="KW-1185">Reference proteome</keyword>
<protein>
    <recommendedName>
        <fullName evidence="4">Endonuclease/exonuclease/phosphatase domain-containing protein</fullName>
    </recommendedName>
</protein>
<evidence type="ECO:0000313" key="2">
    <source>
        <dbReference type="EMBL" id="EOY31763.1"/>
    </source>
</evidence>
<evidence type="ECO:0000313" key="3">
    <source>
        <dbReference type="Proteomes" id="UP000026915"/>
    </source>
</evidence>
<dbReference type="SUPFAM" id="SSF56219">
    <property type="entry name" value="DNase I-like"/>
    <property type="match status" value="1"/>
</dbReference>
<feature type="region of interest" description="Disordered" evidence="1">
    <location>
        <begin position="1"/>
        <end position="64"/>
    </location>
</feature>
<dbReference type="EMBL" id="CM001887">
    <property type="protein sequence ID" value="EOY31763.1"/>
    <property type="molecule type" value="Genomic_DNA"/>
</dbReference>
<dbReference type="GO" id="GO:0008081">
    <property type="term" value="F:phosphoric diester hydrolase activity"/>
    <property type="evidence" value="ECO:0000318"/>
    <property type="project" value="GO_Central"/>
</dbReference>
<dbReference type="PANTHER" id="PTHR35218">
    <property type="entry name" value="RNASE H DOMAIN-CONTAINING PROTEIN"/>
    <property type="match status" value="1"/>
</dbReference>
<dbReference type="Gramene" id="EOY31763">
    <property type="protein sequence ID" value="EOY31763"/>
    <property type="gene ID" value="TCM_038894"/>
</dbReference>
<dbReference type="InterPro" id="IPR036691">
    <property type="entry name" value="Endo/exonu/phosph_ase_sf"/>
</dbReference>
<dbReference type="PANTHER" id="PTHR35218:SF9">
    <property type="entry name" value="ENDONUCLEASE_EXONUCLEASE_PHOSPHATASE DOMAIN-CONTAINING PROTEIN"/>
    <property type="match status" value="1"/>
</dbReference>
<organism evidence="2 3">
    <name type="scientific">Theobroma cacao</name>
    <name type="common">Cacao</name>
    <name type="synonym">Cocoa</name>
    <dbReference type="NCBI Taxonomy" id="3641"/>
    <lineage>
        <taxon>Eukaryota</taxon>
        <taxon>Viridiplantae</taxon>
        <taxon>Streptophyta</taxon>
        <taxon>Embryophyta</taxon>
        <taxon>Tracheophyta</taxon>
        <taxon>Spermatophyta</taxon>
        <taxon>Magnoliopsida</taxon>
        <taxon>eudicotyledons</taxon>
        <taxon>Gunneridae</taxon>
        <taxon>Pentapetalae</taxon>
        <taxon>rosids</taxon>
        <taxon>malvids</taxon>
        <taxon>Malvales</taxon>
        <taxon>Malvaceae</taxon>
        <taxon>Byttnerioideae</taxon>
        <taxon>Theobroma</taxon>
    </lineage>
</organism>
<dbReference type="GO" id="GO:0008311">
    <property type="term" value="F:double-stranded DNA 3'-5' DNA exonuclease activity"/>
    <property type="evidence" value="ECO:0000318"/>
    <property type="project" value="GO_Central"/>
</dbReference>
<name>A0A061GQU3_THECC</name>
<dbReference type="GO" id="GO:0003906">
    <property type="term" value="F:DNA-(apurinic or apyrimidinic site) endonuclease activity"/>
    <property type="evidence" value="ECO:0000318"/>
    <property type="project" value="GO_Central"/>
</dbReference>
<sequence length="447" mass="50540">MTRGDSQLTGVKQGGQISAGSQTRLDPKVSDVDKSKEQGGVEELSNFEKKRENKEGLKGNEGVGLNLGGGPYKIQRLNAEDKRKMIKEVRAKQGQGERKPHLSEAEGSLRDTVVKTQINIIVRPEARSMGKAQNILSNGFKECKSLTNNRSGDETDGVERNSINGITMFGGVGKSIKTETAKTRIRSPIHGEQSRGSQILPQDGKGKLMGRHVKKFRAGRGEKNRALRKLIRAEKPSMVFIQEIKMEKIIGSLFDKLWRGDKVERKAIEAEGRSGGILSLWQKKFFELEEYKTKKKFIMLIGRVKGIDYRCGFINIYDPNDEGKRKELWDELSELTSSMEVWWIIGGDFNTMRFEDGRIRMGNVSHLAAQFDEFINCTGLVDLPLTGPKYTWCNNWQLAAFSRKFEESLKDDIAPNGTIKSIKPRTSSNRNFEVKLRVSQFRDDSKW</sequence>
<accession>A0A061GQU3</accession>
<evidence type="ECO:0000256" key="1">
    <source>
        <dbReference type="SAM" id="MobiDB-lite"/>
    </source>
</evidence>
<dbReference type="eggNOG" id="KOG1075">
    <property type="taxonomic scope" value="Eukaryota"/>
</dbReference>
<dbReference type="Gene3D" id="3.60.10.10">
    <property type="entry name" value="Endonuclease/exonuclease/phosphatase"/>
    <property type="match status" value="1"/>
</dbReference>
<dbReference type="GO" id="GO:0006284">
    <property type="term" value="P:base-excision repair"/>
    <property type="evidence" value="ECO:0000318"/>
    <property type="project" value="GO_Central"/>
</dbReference>
<feature type="compositionally biased region" description="Basic and acidic residues" evidence="1">
    <location>
        <begin position="46"/>
        <end position="58"/>
    </location>
</feature>